<dbReference type="AlphaFoldDB" id="A0A3Q7GG14"/>
<dbReference type="GO" id="GO:0008146">
    <property type="term" value="F:sulfotransferase activity"/>
    <property type="evidence" value="ECO:0000318"/>
    <property type="project" value="GO_Central"/>
</dbReference>
<organism evidence="4">
    <name type="scientific">Solanum lycopersicum</name>
    <name type="common">Tomato</name>
    <name type="synonym">Lycopersicon esculentum</name>
    <dbReference type="NCBI Taxonomy" id="4081"/>
    <lineage>
        <taxon>Eukaryota</taxon>
        <taxon>Viridiplantae</taxon>
        <taxon>Streptophyta</taxon>
        <taxon>Embryophyta</taxon>
        <taxon>Tracheophyta</taxon>
        <taxon>Spermatophyta</taxon>
        <taxon>Magnoliopsida</taxon>
        <taxon>eudicotyledons</taxon>
        <taxon>Gunneridae</taxon>
        <taxon>Pentapetalae</taxon>
        <taxon>asterids</taxon>
        <taxon>lamiids</taxon>
        <taxon>Solanales</taxon>
        <taxon>Solanaceae</taxon>
        <taxon>Solanoideae</taxon>
        <taxon>Solaneae</taxon>
        <taxon>Solanum</taxon>
        <taxon>Solanum subgen. Lycopersicon</taxon>
    </lineage>
</organism>
<dbReference type="GO" id="GO:0051923">
    <property type="term" value="P:sulfation"/>
    <property type="evidence" value="ECO:0000318"/>
    <property type="project" value="GO_Central"/>
</dbReference>
<dbReference type="Gene3D" id="3.40.50.300">
    <property type="entry name" value="P-loop containing nucleotide triphosphate hydrolases"/>
    <property type="match status" value="2"/>
</dbReference>
<feature type="domain" description="Sulfotransferase" evidence="3">
    <location>
        <begin position="62"/>
        <end position="316"/>
    </location>
</feature>
<name>A0A3Q7GG14_SOLLC</name>
<proteinExistence type="inferred from homology"/>
<feature type="domain" description="Sulfotransferase" evidence="3">
    <location>
        <begin position="364"/>
        <end position="605"/>
    </location>
</feature>
<sequence>MSEKKSSPIVNNNEEIERIIEKLPKTDHFWNNSRLYQWEGFWSTLIILKAAMVFKATFKSEPNDVLLASSMKTGTTWLKAICVSIMQAGNKEVEEEDLLVKDNPHFYVPTIEVMDYYSKPLTHDLYTMPSPRLFHTHLPYRVLPDSIKNSNNCKIIYITRNPKDTLISMWHFINSRNRLEDLSPLEEVVEHFCKGEHLYGPFFEHVLEYWEESKKEPQKILFLKYEDLKIDTKKEVAKIALFLGKPFGNEEDLEIVLNKCSLERLKNLEVNKSGSIVSNFHNSAFFRKGIVGDWKNYMKPEMEEQIDKITKLKLQGNLKIHPKKDVAKIALFLKNPLGNEEDLEIVLNKCSLGRLKNLEINKSSTWLKAICVSIMQAGNKEEDEEDLLVKDNPHFYVPTIEAMDYYSKTLTHDLYTMPSPRLFHTHLPYRVLPDSIKNSDNCKIIYITRNPKDTLISMWHFFNNRKRLEDLTPLEEVVENFCKGVHLYGPFFEHVLEYWEESKKKPQKILFLKYEDLKIDPKKEVAKIALFLGKPFGNEEDLEIVLNKCSLERLKNLEVNKSGSIYSSVHNSAFFRKGIVGDWKNYMKLEMEEQLDKITKLKLQGMI</sequence>
<dbReference type="Proteomes" id="UP000004994">
    <property type="component" value="Chromosome 5"/>
</dbReference>
<keyword evidence="2" id="KW-0808">Transferase</keyword>
<evidence type="ECO:0000256" key="2">
    <source>
        <dbReference type="ARBA" id="ARBA00022679"/>
    </source>
</evidence>
<evidence type="ECO:0000259" key="3">
    <source>
        <dbReference type="Pfam" id="PF00685"/>
    </source>
</evidence>
<dbReference type="InterPro" id="IPR027417">
    <property type="entry name" value="P-loop_NTPase"/>
</dbReference>
<dbReference type="OMA" id="HFWNRFV"/>
<evidence type="ECO:0000313" key="4">
    <source>
        <dbReference type="EnsemblPlants" id="Solyc05g012950.2.1"/>
    </source>
</evidence>
<dbReference type="InParanoid" id="A0A3Q7GG14"/>
<dbReference type="Pfam" id="PF00685">
    <property type="entry name" value="Sulfotransfer_1"/>
    <property type="match status" value="2"/>
</dbReference>
<dbReference type="PaxDb" id="4081-Solyc05g012970.2.1"/>
<keyword evidence="5" id="KW-1185">Reference proteome</keyword>
<protein>
    <recommendedName>
        <fullName evidence="3">Sulfotransferase domain-containing protein</fullName>
    </recommendedName>
</protein>
<reference evidence="4" key="2">
    <citation type="submission" date="2019-01" db="UniProtKB">
        <authorList>
            <consortium name="EnsemblPlants"/>
        </authorList>
    </citation>
    <scope>IDENTIFICATION</scope>
    <source>
        <strain evidence="4">cv. Heinz 1706</strain>
    </source>
</reference>
<dbReference type="InterPro" id="IPR000863">
    <property type="entry name" value="Sulfotransferase_dom"/>
</dbReference>
<reference evidence="4" key="1">
    <citation type="journal article" date="2012" name="Nature">
        <title>The tomato genome sequence provides insights into fleshy fruit evolution.</title>
        <authorList>
            <consortium name="Tomato Genome Consortium"/>
        </authorList>
    </citation>
    <scope>NUCLEOTIDE SEQUENCE [LARGE SCALE GENOMIC DNA]</scope>
    <source>
        <strain evidence="4">cv. Heinz 1706</strain>
    </source>
</reference>
<comment type="similarity">
    <text evidence="1">Belongs to the sulfotransferase 1 family.</text>
</comment>
<accession>A0A3Q7GG14</accession>
<dbReference type="SUPFAM" id="SSF52540">
    <property type="entry name" value="P-loop containing nucleoside triphosphate hydrolases"/>
    <property type="match status" value="2"/>
</dbReference>
<evidence type="ECO:0000313" key="5">
    <source>
        <dbReference type="Proteomes" id="UP000004994"/>
    </source>
</evidence>
<dbReference type="Gramene" id="Solyc05g012950.2.1">
    <property type="protein sequence ID" value="Solyc05g012950.2.1"/>
    <property type="gene ID" value="Solyc05g012950.2"/>
</dbReference>
<evidence type="ECO:0000256" key="1">
    <source>
        <dbReference type="ARBA" id="ARBA00005771"/>
    </source>
</evidence>
<dbReference type="EnsemblPlants" id="Solyc05g012950.2.1">
    <property type="protein sequence ID" value="Solyc05g012950.2.1"/>
    <property type="gene ID" value="Solyc05g012950.2"/>
</dbReference>
<dbReference type="GO" id="GO:0005737">
    <property type="term" value="C:cytoplasm"/>
    <property type="evidence" value="ECO:0000318"/>
    <property type="project" value="GO_Central"/>
</dbReference>
<dbReference type="PANTHER" id="PTHR11783">
    <property type="entry name" value="SULFOTRANSFERASE SULT"/>
    <property type="match status" value="1"/>
</dbReference>